<dbReference type="InterPro" id="IPR011604">
    <property type="entry name" value="PDDEXK-like_dom_sf"/>
</dbReference>
<keyword evidence="2" id="KW-0347">Helicase</keyword>
<dbReference type="GO" id="GO:0004386">
    <property type="term" value="F:helicase activity"/>
    <property type="evidence" value="ECO:0007669"/>
    <property type="project" value="UniProtKB-KW"/>
</dbReference>
<proteinExistence type="predicted"/>
<evidence type="ECO:0000313" key="5">
    <source>
        <dbReference type="EMBL" id="MBE9076721.1"/>
    </source>
</evidence>
<dbReference type="GO" id="GO:0006281">
    <property type="term" value="P:DNA repair"/>
    <property type="evidence" value="ECO:0007669"/>
    <property type="project" value="UniProtKB-KW"/>
</dbReference>
<name>A0A8J7A9V8_9CYAN</name>
<evidence type="ECO:0000256" key="1">
    <source>
        <dbReference type="ARBA" id="ARBA00022763"/>
    </source>
</evidence>
<keyword evidence="3" id="KW-0234">DNA repair</keyword>
<keyword evidence="2" id="KW-0547">Nucleotide-binding</keyword>
<organism evidence="5 6">
    <name type="scientific">Vasconcelosia minhoensis LEGE 07310</name>
    <dbReference type="NCBI Taxonomy" id="915328"/>
    <lineage>
        <taxon>Bacteria</taxon>
        <taxon>Bacillati</taxon>
        <taxon>Cyanobacteriota</taxon>
        <taxon>Cyanophyceae</taxon>
        <taxon>Nodosilineales</taxon>
        <taxon>Cymatolegaceae</taxon>
        <taxon>Vasconcelosia</taxon>
        <taxon>Vasconcelosia minhoensis</taxon>
    </lineage>
</organism>
<keyword evidence="2" id="KW-0378">Hydrolase</keyword>
<dbReference type="RefSeq" id="WP_193905376.1">
    <property type="nucleotide sequence ID" value="NZ_JADEXG010000008.1"/>
</dbReference>
<evidence type="ECO:0000256" key="3">
    <source>
        <dbReference type="ARBA" id="ARBA00023204"/>
    </source>
</evidence>
<protein>
    <submittedName>
        <fullName evidence="5">PD-(D/E)XK nuclease family protein</fullName>
    </submittedName>
</protein>
<reference evidence="5" key="1">
    <citation type="submission" date="2020-10" db="EMBL/GenBank/DDBJ databases">
        <authorList>
            <person name="Castelo-Branco R."/>
            <person name="Eusebio N."/>
            <person name="Adriana R."/>
            <person name="Vieira A."/>
            <person name="Brugerolle De Fraissinette N."/>
            <person name="Rezende De Castro R."/>
            <person name="Schneider M.P."/>
            <person name="Vasconcelos V."/>
            <person name="Leao P.N."/>
        </authorList>
    </citation>
    <scope>NUCLEOTIDE SEQUENCE</scope>
    <source>
        <strain evidence="5">LEGE 07310</strain>
    </source>
</reference>
<dbReference type="EMBL" id="JADEXG010000008">
    <property type="protein sequence ID" value="MBE9076721.1"/>
    <property type="molecule type" value="Genomic_DNA"/>
</dbReference>
<comment type="caution">
    <text evidence="5">The sequence shown here is derived from an EMBL/GenBank/DDBJ whole genome shotgun (WGS) entry which is preliminary data.</text>
</comment>
<dbReference type="Gene3D" id="3.90.320.10">
    <property type="match status" value="1"/>
</dbReference>
<keyword evidence="2" id="KW-0067">ATP-binding</keyword>
<evidence type="ECO:0000313" key="6">
    <source>
        <dbReference type="Proteomes" id="UP000636505"/>
    </source>
</evidence>
<dbReference type="Proteomes" id="UP000636505">
    <property type="component" value="Unassembled WGS sequence"/>
</dbReference>
<dbReference type="Pfam" id="PF12705">
    <property type="entry name" value="PDDEXK_1"/>
    <property type="match status" value="1"/>
</dbReference>
<gene>
    <name evidence="5" type="ORF">IQ241_05315</name>
</gene>
<dbReference type="InterPro" id="IPR038726">
    <property type="entry name" value="PDDEXK_AddAB-type"/>
</dbReference>
<evidence type="ECO:0000259" key="4">
    <source>
        <dbReference type="Pfam" id="PF12705"/>
    </source>
</evidence>
<keyword evidence="1" id="KW-0227">DNA damage</keyword>
<accession>A0A8J7A9V8</accession>
<evidence type="ECO:0000256" key="2">
    <source>
        <dbReference type="ARBA" id="ARBA00022806"/>
    </source>
</evidence>
<feature type="domain" description="PD-(D/E)XK endonuclease-like" evidence="4">
    <location>
        <begin position="7"/>
        <end position="240"/>
    </location>
</feature>
<keyword evidence="6" id="KW-1185">Reference proteome</keyword>
<dbReference type="AlphaFoldDB" id="A0A8J7A9V8"/>
<sequence length="266" mass="31000">MPPLLPLSQGQLTLFEACARKYQYIYQDGLTVPIGPEQQARTDWGSQFHQLMQQQELGLPVEPLVTADPELRASFSTLQQAAPDLFTPPAEGVFRQSEHRRTLVFKHYLLTAIYDRLILSPERAEIIDWKTHLTPPPRSRLQQDWQLRLYLYVLAETTQLPPEQISMTYWFVRQRDSQTRELSPSSHRFSYDRRRHRQTEQDLTQLTEQLDQLRLQAEPFPKVARSKGLCKTCTFCMRCDRLDQPLDLTFQAACQLTPETVAEIAL</sequence>